<protein>
    <submittedName>
        <fullName evidence="1">Uncharacterized protein</fullName>
    </submittedName>
</protein>
<organism evidence="1 2">
    <name type="scientific">Corynespora cassiicola Philippines</name>
    <dbReference type="NCBI Taxonomy" id="1448308"/>
    <lineage>
        <taxon>Eukaryota</taxon>
        <taxon>Fungi</taxon>
        <taxon>Dikarya</taxon>
        <taxon>Ascomycota</taxon>
        <taxon>Pezizomycotina</taxon>
        <taxon>Dothideomycetes</taxon>
        <taxon>Pleosporomycetidae</taxon>
        <taxon>Pleosporales</taxon>
        <taxon>Corynesporascaceae</taxon>
        <taxon>Corynespora</taxon>
    </lineage>
</organism>
<dbReference type="AlphaFoldDB" id="A0A2T2NUP4"/>
<accession>A0A2T2NUP4</accession>
<evidence type="ECO:0000313" key="2">
    <source>
        <dbReference type="Proteomes" id="UP000240883"/>
    </source>
</evidence>
<dbReference type="EMBL" id="KZ678133">
    <property type="protein sequence ID" value="PSN69113.1"/>
    <property type="molecule type" value="Genomic_DNA"/>
</dbReference>
<reference evidence="1 2" key="1">
    <citation type="journal article" date="2018" name="Front. Microbiol.">
        <title>Genome-Wide Analysis of Corynespora cassiicola Leaf Fall Disease Putative Effectors.</title>
        <authorList>
            <person name="Lopez D."/>
            <person name="Ribeiro S."/>
            <person name="Label P."/>
            <person name="Fumanal B."/>
            <person name="Venisse J.S."/>
            <person name="Kohler A."/>
            <person name="de Oliveira R.R."/>
            <person name="Labutti K."/>
            <person name="Lipzen A."/>
            <person name="Lail K."/>
            <person name="Bauer D."/>
            <person name="Ohm R.A."/>
            <person name="Barry K.W."/>
            <person name="Spatafora J."/>
            <person name="Grigoriev I.V."/>
            <person name="Martin F.M."/>
            <person name="Pujade-Renaud V."/>
        </authorList>
    </citation>
    <scope>NUCLEOTIDE SEQUENCE [LARGE SCALE GENOMIC DNA]</scope>
    <source>
        <strain evidence="1 2">Philippines</strain>
    </source>
</reference>
<evidence type="ECO:0000313" key="1">
    <source>
        <dbReference type="EMBL" id="PSN69113.1"/>
    </source>
</evidence>
<gene>
    <name evidence="1" type="ORF">BS50DRAFT_332813</name>
</gene>
<keyword evidence="2" id="KW-1185">Reference proteome</keyword>
<proteinExistence type="predicted"/>
<dbReference type="Proteomes" id="UP000240883">
    <property type="component" value="Unassembled WGS sequence"/>
</dbReference>
<sequence length="334" mass="37665">MQLPIFLNAPFLRTPEWAYQVLHDRADPFNPSGPITTTLMGTYSSLAVAESVAQDTLKNALNRYLRVGFHGQYHNDIDLVFRGKITAETTENASVTLSEFRIMPVAVWDATLGPISGGGETNELLVPTASEKRAVVRLPPAISTARQAAGGKAMNDTFSHREPCSAEANTSTLEASRPSNERIGFHRYPAKTHFKEESDIEWAQNRMIFPDRRNDWPFRGLLDAPYCETFHLGSWKPKVAPTLNTTEYDDGNTMVLTPSTTNYEEDETLYNSYELPEAYHSEGEGQDIEARERAFGTLEPLYYKTDLHHGNWLGGGRDIRRIYQGRRHSLGRHE</sequence>
<name>A0A2T2NUP4_CORCC</name>